<dbReference type="RefSeq" id="WP_186770510.1">
    <property type="nucleotide sequence ID" value="NZ_JACOMF010000009.1"/>
</dbReference>
<name>A0A9X0QXI3_9PROT</name>
<comment type="caution">
    <text evidence="1">The sequence shown here is derived from an EMBL/GenBank/DDBJ whole genome shotgun (WGS) entry which is preliminary data.</text>
</comment>
<dbReference type="EMBL" id="JACOMF010000009">
    <property type="protein sequence ID" value="MBC4015741.1"/>
    <property type="molecule type" value="Genomic_DNA"/>
</dbReference>
<evidence type="ECO:0008006" key="3">
    <source>
        <dbReference type="Google" id="ProtNLM"/>
    </source>
</evidence>
<reference evidence="1" key="1">
    <citation type="submission" date="2020-08" db="EMBL/GenBank/DDBJ databases">
        <authorList>
            <person name="Hu Y."/>
            <person name="Nguyen S.V."/>
            <person name="Li F."/>
            <person name="Fanning S."/>
        </authorList>
    </citation>
    <scope>NUCLEOTIDE SEQUENCE</scope>
    <source>
        <strain evidence="1">SYSU D8009</strain>
    </source>
</reference>
<proteinExistence type="predicted"/>
<gene>
    <name evidence="1" type="ORF">H7965_10425</name>
</gene>
<keyword evidence="2" id="KW-1185">Reference proteome</keyword>
<organism evidence="1 2">
    <name type="scientific">Siccirubricoccus deserti</name>
    <dbReference type="NCBI Taxonomy" id="2013562"/>
    <lineage>
        <taxon>Bacteria</taxon>
        <taxon>Pseudomonadati</taxon>
        <taxon>Pseudomonadota</taxon>
        <taxon>Alphaproteobacteria</taxon>
        <taxon>Acetobacterales</taxon>
        <taxon>Roseomonadaceae</taxon>
        <taxon>Siccirubricoccus</taxon>
    </lineage>
</organism>
<evidence type="ECO:0000313" key="2">
    <source>
        <dbReference type="Proteomes" id="UP000600101"/>
    </source>
</evidence>
<dbReference type="AlphaFoldDB" id="A0A9X0QXI3"/>
<protein>
    <recommendedName>
        <fullName evidence="3">DUF4440 domain-containing protein</fullName>
    </recommendedName>
</protein>
<sequence length="134" mass="14678">MEDASQAAPDAAAVAASMAVLDRFMAALNARDQRALAATMHFPHHRLAGSRFQVWERPEDYTIEGFVARAGDGWARSDWDFRRVVAAGPAKVHLDVQFTRRRADGSAIGSFRSLWVVACLDGVWGVQARSSFAS</sequence>
<dbReference type="Proteomes" id="UP000600101">
    <property type="component" value="Unassembled WGS sequence"/>
</dbReference>
<evidence type="ECO:0000313" key="1">
    <source>
        <dbReference type="EMBL" id="MBC4015741.1"/>
    </source>
</evidence>
<accession>A0A9X0QXI3</accession>